<organism evidence="2">
    <name type="scientific">Oryza barthii</name>
    <dbReference type="NCBI Taxonomy" id="65489"/>
    <lineage>
        <taxon>Eukaryota</taxon>
        <taxon>Viridiplantae</taxon>
        <taxon>Streptophyta</taxon>
        <taxon>Embryophyta</taxon>
        <taxon>Tracheophyta</taxon>
        <taxon>Spermatophyta</taxon>
        <taxon>Magnoliopsida</taxon>
        <taxon>Liliopsida</taxon>
        <taxon>Poales</taxon>
        <taxon>Poaceae</taxon>
        <taxon>BOP clade</taxon>
        <taxon>Oryzoideae</taxon>
        <taxon>Oryzeae</taxon>
        <taxon>Oryzinae</taxon>
        <taxon>Oryza</taxon>
    </lineage>
</organism>
<dbReference type="PANTHER" id="PTHR31147">
    <property type="entry name" value="ACYL TRANSFERASE 4"/>
    <property type="match status" value="1"/>
</dbReference>
<dbReference type="HOGENOM" id="CLU_014546_4_0_1"/>
<protein>
    <submittedName>
        <fullName evidence="2">Uncharacterized protein</fullName>
    </submittedName>
</protein>
<dbReference type="InterPro" id="IPR050898">
    <property type="entry name" value="Plant_acyltransferase"/>
</dbReference>
<comment type="similarity">
    <text evidence="1">Belongs to the plant acyltransferase family.</text>
</comment>
<keyword evidence="3" id="KW-1185">Reference proteome</keyword>
<dbReference type="GO" id="GO:0050734">
    <property type="term" value="F:hydroxycinnamoyltransferase activity"/>
    <property type="evidence" value="ECO:0007669"/>
    <property type="project" value="UniProtKB-ARBA"/>
</dbReference>
<evidence type="ECO:0000313" key="3">
    <source>
        <dbReference type="Proteomes" id="UP000026960"/>
    </source>
</evidence>
<dbReference type="Gramene" id="OBART10G00400.2">
    <property type="protein sequence ID" value="OBART10G00400.2"/>
    <property type="gene ID" value="OBART10G00400"/>
</dbReference>
<dbReference type="Pfam" id="PF02458">
    <property type="entry name" value="Transferase"/>
    <property type="match status" value="1"/>
</dbReference>
<dbReference type="InterPro" id="IPR023213">
    <property type="entry name" value="CAT-like_dom_sf"/>
</dbReference>
<dbReference type="EnsemblPlants" id="OBART10G00400.2">
    <property type="protein sequence ID" value="OBART10G00400.2"/>
    <property type="gene ID" value="OBART10G00400"/>
</dbReference>
<reference evidence="2" key="2">
    <citation type="submission" date="2015-03" db="UniProtKB">
        <authorList>
            <consortium name="EnsemblPlants"/>
        </authorList>
    </citation>
    <scope>IDENTIFICATION</scope>
</reference>
<dbReference type="Proteomes" id="UP000026960">
    <property type="component" value="Chromosome 10"/>
</dbReference>
<evidence type="ECO:0000256" key="1">
    <source>
        <dbReference type="ARBA" id="ARBA00009861"/>
    </source>
</evidence>
<sequence length="434" mass="46950">MSIVVSKSAPVVVRPSEPATSTADKILLSTLDKPVATIPVTVLLAFDHPIHDATAETIKTALAQSLVHYYPIAGRISCDNDDGGDFYIDCTGEDLGVTFVAASANCTMEELMCLVDDQPPDDETAVVQQLAFNCTPDDLHHRLLWVQVTTLNCGGFVVGVTWSHGVADGPGIAQFIQAVGELARGLPSPSVVPVRLDDKIATQAVPPFTMAVHRFISGLKPVSNLDVRNVTVSSSLINHIIVGARRRATVFEAVAAVLWQCRTRVVMTDPEAPAVLLFAVNARKYLGAKDGYYGCCTAMHMAVSKSGTVANGDIMKLVGIIRRAKEQIPEQLKADDGEMMLRTMVGEKQVNGYESLLYLTSWRNIGFEDVDFGSGKTARVMTYPPRMLSMMPRIAPICFMLKATEEGVRVMSDCVTADHAGAFYQEIAKLKATT</sequence>
<name>A0A0D3HAI3_9ORYZ</name>
<dbReference type="AlphaFoldDB" id="A0A0D3HAI3"/>
<proteinExistence type="inferred from homology"/>
<dbReference type="PANTHER" id="PTHR31147:SF61">
    <property type="entry name" value="ACYL TRANSFERASE 15"/>
    <property type="match status" value="1"/>
</dbReference>
<dbReference type="Gene3D" id="3.30.559.10">
    <property type="entry name" value="Chloramphenicol acetyltransferase-like domain"/>
    <property type="match status" value="2"/>
</dbReference>
<accession>A0A0D3HAI3</accession>
<evidence type="ECO:0000313" key="2">
    <source>
        <dbReference type="EnsemblPlants" id="OBART10G00400.2"/>
    </source>
</evidence>
<reference evidence="2" key="1">
    <citation type="journal article" date="2009" name="Rice">
        <title>De Novo Next Generation Sequencing of Plant Genomes.</title>
        <authorList>
            <person name="Rounsley S."/>
            <person name="Marri P.R."/>
            <person name="Yu Y."/>
            <person name="He R."/>
            <person name="Sisneros N."/>
            <person name="Goicoechea J.L."/>
            <person name="Lee S.J."/>
            <person name="Angelova A."/>
            <person name="Kudrna D."/>
            <person name="Luo M."/>
            <person name="Affourtit J."/>
            <person name="Desany B."/>
            <person name="Knight J."/>
            <person name="Niazi F."/>
            <person name="Egholm M."/>
            <person name="Wing R.A."/>
        </authorList>
    </citation>
    <scope>NUCLEOTIDE SEQUENCE [LARGE SCALE GENOMIC DNA]</scope>
    <source>
        <strain evidence="2">cv. IRGC 105608</strain>
    </source>
</reference>